<comment type="caution">
    <text evidence="2">The sequence shown here is derived from an EMBL/GenBank/DDBJ whole genome shotgun (WGS) entry which is preliminary data.</text>
</comment>
<accession>A0A1X0PA29</accession>
<dbReference type="GO" id="GO:0005829">
    <property type="term" value="C:cytosol"/>
    <property type="evidence" value="ECO:0007669"/>
    <property type="project" value="GOC"/>
</dbReference>
<dbReference type="InterPro" id="IPR007258">
    <property type="entry name" value="Vps52"/>
</dbReference>
<dbReference type="GO" id="GO:0032456">
    <property type="term" value="P:endocytic recycling"/>
    <property type="evidence" value="ECO:0007669"/>
    <property type="project" value="TreeGrafter"/>
</dbReference>
<feature type="domain" description="Vps52 coiled-coil" evidence="1">
    <location>
        <begin position="73"/>
        <end position="238"/>
    </location>
</feature>
<dbReference type="VEuPathDB" id="TriTrypDB:TM35_000015420"/>
<dbReference type="InterPro" id="IPR048319">
    <property type="entry name" value="Vps52_CC"/>
</dbReference>
<organism evidence="2 3">
    <name type="scientific">Trypanosoma theileri</name>
    <dbReference type="NCBI Taxonomy" id="67003"/>
    <lineage>
        <taxon>Eukaryota</taxon>
        <taxon>Discoba</taxon>
        <taxon>Euglenozoa</taxon>
        <taxon>Kinetoplastea</taxon>
        <taxon>Metakinetoplastina</taxon>
        <taxon>Trypanosomatida</taxon>
        <taxon>Trypanosomatidae</taxon>
        <taxon>Trypanosoma</taxon>
    </lineage>
</organism>
<dbReference type="PANTHER" id="PTHR14190">
    <property type="entry name" value="SUPPRESSOR OF ACTIN MUTATIONS 2/VACUOLAR PROTEIN SORTING 52"/>
    <property type="match status" value="1"/>
</dbReference>
<reference evidence="2 3" key="1">
    <citation type="submission" date="2017-03" db="EMBL/GenBank/DDBJ databases">
        <title>An alternative strategy for trypanosome survival in the mammalian bloodstream revealed through genome and transcriptome analysis of the ubiquitous bovine parasite Trypanosoma (Megatrypanum) theileri.</title>
        <authorList>
            <person name="Kelly S."/>
            <person name="Ivens A."/>
            <person name="Mott A."/>
            <person name="O'Neill E."/>
            <person name="Emms D."/>
            <person name="Macleod O."/>
            <person name="Voorheis P."/>
            <person name="Matthews J."/>
            <person name="Matthews K."/>
            <person name="Carrington M."/>
        </authorList>
    </citation>
    <scope>NUCLEOTIDE SEQUENCE [LARGE SCALE GENOMIC DNA]</scope>
    <source>
        <strain evidence="2">Edinburgh</strain>
    </source>
</reference>
<dbReference type="GO" id="GO:0000938">
    <property type="term" value="C:GARP complex"/>
    <property type="evidence" value="ECO:0007669"/>
    <property type="project" value="TreeGrafter"/>
</dbReference>
<evidence type="ECO:0000259" key="1">
    <source>
        <dbReference type="Pfam" id="PF04129"/>
    </source>
</evidence>
<dbReference type="GeneID" id="39981003"/>
<proteinExistence type="predicted"/>
<dbReference type="EMBL" id="NBCO01000001">
    <property type="protein sequence ID" value="ORC93665.1"/>
    <property type="molecule type" value="Genomic_DNA"/>
</dbReference>
<sequence length="830" mass="94263">MSMEMSNNELSVNEKTEHVSLRPDEIDELMRGNSDVERDIITNYLMDEMDLHSVLQHHEAKLSALREDFIQAHVDEAENICSLYMEFVECEEKLVHFEEEIIAFQRRLADSADDMVKMQQQTVSLVRSINNRRLGSSKLNELYSVLEKCDTFCDDIAQKEVDKEYLENIAELEKKLSFLSSNKELAGSAVDLETRPRLEAAALRAGDKLQRYLTKRIITFASAGNLSSIHQLQKTLLEESGQNAMNFLKSYNRPVAQRIFQEYLKRMSEVFARFVRLALRGFSEMCTLNASSVDTIILADDVHDLICNRDAGSPKGNHVTVAASALVFPVQPFPRRERSVSQHMRNFTDRVLKSDRPIVMRDATIQDTILALDAFIICNGILTLDEAKVQKLEGVNSWVWQFMRCIQLIVELYVSESRFIAQFFCSSSCEEDFDETESLTRSVLQKSLDFTLSGILEDMSLVTERQGVLAGLRVVEIVKGYLCQLQDPVPLLLLSGVMELTKNTLTSTLHSVMANDQKSIQFLTTLRLSPFLLAPNETMISSSKLLEDRGYATTLGPHRIIQRFSHITGELELLNSANFNGSMVNGQEVLVYDIAVSNVIYRELETVSEFILTLAKRHKNSLAQHIFAVNNFFYILALWRRLATKLPKIEKREPLLYVAPSLHITCIENHLSNELARFVDYDSRASGTFGYLFDFIQAAESKMGSEFFTENGSAESSAELLSTPLGESETMRTILHFNQSWQSQLSEVSNQVKKIVNLTMSTATTPDKLLLNCEKELQHLILREYTRNILEANTKLHAIATRLFGKNSDMHAKLTSNTTVLQEVRKVLES</sequence>
<keyword evidence="3" id="KW-1185">Reference proteome</keyword>
<gene>
    <name evidence="2" type="ORF">TM35_000015420</name>
</gene>
<evidence type="ECO:0000313" key="3">
    <source>
        <dbReference type="Proteomes" id="UP000192257"/>
    </source>
</evidence>
<evidence type="ECO:0000313" key="2">
    <source>
        <dbReference type="EMBL" id="ORC93665.1"/>
    </source>
</evidence>
<dbReference type="Pfam" id="PF04129">
    <property type="entry name" value="Vps52_CC"/>
    <property type="match status" value="1"/>
</dbReference>
<dbReference type="GO" id="GO:0006896">
    <property type="term" value="P:Golgi to vacuole transport"/>
    <property type="evidence" value="ECO:0007669"/>
    <property type="project" value="TreeGrafter"/>
</dbReference>
<protein>
    <submittedName>
        <fullName evidence="2">Putative leucine-rich repeat protein</fullName>
    </submittedName>
</protein>
<dbReference type="OrthoDB" id="19482at2759"/>
<dbReference type="GO" id="GO:0042147">
    <property type="term" value="P:retrograde transport, endosome to Golgi"/>
    <property type="evidence" value="ECO:0007669"/>
    <property type="project" value="TreeGrafter"/>
</dbReference>
<dbReference type="AlphaFoldDB" id="A0A1X0PA29"/>
<dbReference type="GO" id="GO:0019905">
    <property type="term" value="F:syntaxin binding"/>
    <property type="evidence" value="ECO:0007669"/>
    <property type="project" value="TreeGrafter"/>
</dbReference>
<dbReference type="PANTHER" id="PTHR14190:SF7">
    <property type="entry name" value="VACUOLAR PROTEIN SORTING-ASSOCIATED PROTEIN 52 HOMOLOG"/>
    <property type="match status" value="1"/>
</dbReference>
<dbReference type="STRING" id="67003.A0A1X0PA29"/>
<dbReference type="Proteomes" id="UP000192257">
    <property type="component" value="Unassembled WGS sequence"/>
</dbReference>
<dbReference type="RefSeq" id="XP_028887731.1">
    <property type="nucleotide sequence ID" value="XM_029021223.1"/>
</dbReference>
<name>A0A1X0PA29_9TRYP</name>